<proteinExistence type="predicted"/>
<protein>
    <submittedName>
        <fullName evidence="1">Uncharacterized protein</fullName>
    </submittedName>
</protein>
<dbReference type="EMBL" id="CP000115">
    <property type="protein sequence ID" value="ABA04376.1"/>
    <property type="molecule type" value="Genomic_DNA"/>
</dbReference>
<dbReference type="OrthoDB" id="7477898at2"/>
<gene>
    <name evidence="1" type="ordered locus">Nwi_1114</name>
</gene>
<reference evidence="1 2" key="1">
    <citation type="journal article" date="2006" name="Appl. Environ. Microbiol.">
        <title>Genome sequence of the chemolithoautotrophic nitrite-oxidizing bacterium Nitrobacter winogradskyi Nb-255.</title>
        <authorList>
            <person name="Starkenburg S.R."/>
            <person name="Chain P.S."/>
            <person name="Sayavedra-Soto L.A."/>
            <person name="Hauser L."/>
            <person name="Land M.L."/>
            <person name="Larimer F.W."/>
            <person name="Malfatti S.A."/>
            <person name="Klotz M.G."/>
            <person name="Bottomley P.J."/>
            <person name="Arp D.J."/>
            <person name="Hickey W.J."/>
        </authorList>
    </citation>
    <scope>NUCLEOTIDE SEQUENCE [LARGE SCALE GENOMIC DNA]</scope>
    <source>
        <strain evidence="2">ATCC 25391 / DSM 10237 / CIP 104748 / NCIMB 11846 / Nb-255</strain>
    </source>
</reference>
<evidence type="ECO:0000313" key="1">
    <source>
        <dbReference type="EMBL" id="ABA04376.1"/>
    </source>
</evidence>
<sequence>MTNANTNSTCLEPLFHPAAHYASPDEVLSDDQLSTQEKRIILSSWASDMFAVESCPALRDIPGMGRPIRLADILAALRRLDGGDDDPPPHGGISMRLRRPWAAAPRSAARF</sequence>
<dbReference type="Proteomes" id="UP000002531">
    <property type="component" value="Chromosome"/>
</dbReference>
<organism evidence="1 2">
    <name type="scientific">Nitrobacter winogradskyi (strain ATCC 25391 / DSM 10237 / CIP 104748 / NCIMB 11846 / Nb-255)</name>
    <dbReference type="NCBI Taxonomy" id="323098"/>
    <lineage>
        <taxon>Bacteria</taxon>
        <taxon>Pseudomonadati</taxon>
        <taxon>Pseudomonadota</taxon>
        <taxon>Alphaproteobacteria</taxon>
        <taxon>Hyphomicrobiales</taxon>
        <taxon>Nitrobacteraceae</taxon>
        <taxon>Nitrobacter</taxon>
    </lineage>
</organism>
<dbReference type="RefSeq" id="WP_011314407.1">
    <property type="nucleotide sequence ID" value="NC_007406.1"/>
</dbReference>
<dbReference type="STRING" id="323098.Nwi_1114"/>
<keyword evidence="2" id="KW-1185">Reference proteome</keyword>
<dbReference type="KEGG" id="nwi:Nwi_1114"/>
<dbReference type="eggNOG" id="ENOG5033AXH">
    <property type="taxonomic scope" value="Bacteria"/>
</dbReference>
<evidence type="ECO:0000313" key="2">
    <source>
        <dbReference type="Proteomes" id="UP000002531"/>
    </source>
</evidence>
<name>Q3STL5_NITWN</name>
<dbReference type="AlphaFoldDB" id="Q3STL5"/>
<dbReference type="HOGENOM" id="CLU_154609_0_0_5"/>
<accession>Q3STL5</accession>